<evidence type="ECO:0000313" key="3">
    <source>
        <dbReference type="Proteomes" id="UP000736335"/>
    </source>
</evidence>
<dbReference type="Proteomes" id="UP000736335">
    <property type="component" value="Unassembled WGS sequence"/>
</dbReference>
<protein>
    <recommendedName>
        <fullName evidence="4">F-box domain-containing protein</fullName>
    </recommendedName>
</protein>
<dbReference type="SUPFAM" id="SSF81383">
    <property type="entry name" value="F-box domain"/>
    <property type="match status" value="1"/>
</dbReference>
<dbReference type="InterPro" id="IPR032675">
    <property type="entry name" value="LRR_dom_sf"/>
</dbReference>
<proteinExistence type="predicted"/>
<reference evidence="2" key="1">
    <citation type="journal article" date="2020" name="Nat. Commun.">
        <title>Large-scale genome sequencing of mycorrhizal fungi provides insights into the early evolution of symbiotic traits.</title>
        <authorList>
            <person name="Miyauchi S."/>
            <person name="Kiss E."/>
            <person name="Kuo A."/>
            <person name="Drula E."/>
            <person name="Kohler A."/>
            <person name="Sanchez-Garcia M."/>
            <person name="Morin E."/>
            <person name="Andreopoulos B."/>
            <person name="Barry K.W."/>
            <person name="Bonito G."/>
            <person name="Buee M."/>
            <person name="Carver A."/>
            <person name="Chen C."/>
            <person name="Cichocki N."/>
            <person name="Clum A."/>
            <person name="Culley D."/>
            <person name="Crous P.W."/>
            <person name="Fauchery L."/>
            <person name="Girlanda M."/>
            <person name="Hayes R.D."/>
            <person name="Keri Z."/>
            <person name="LaButti K."/>
            <person name="Lipzen A."/>
            <person name="Lombard V."/>
            <person name="Magnuson J."/>
            <person name="Maillard F."/>
            <person name="Murat C."/>
            <person name="Nolan M."/>
            <person name="Ohm R.A."/>
            <person name="Pangilinan J."/>
            <person name="Pereira M.F."/>
            <person name="Perotto S."/>
            <person name="Peter M."/>
            <person name="Pfister S."/>
            <person name="Riley R."/>
            <person name="Sitrit Y."/>
            <person name="Stielow J.B."/>
            <person name="Szollosi G."/>
            <person name="Zifcakova L."/>
            <person name="Stursova M."/>
            <person name="Spatafora J.W."/>
            <person name="Tedersoo L."/>
            <person name="Vaario L.M."/>
            <person name="Yamada A."/>
            <person name="Yan M."/>
            <person name="Wang P."/>
            <person name="Xu J."/>
            <person name="Bruns T."/>
            <person name="Baldrian P."/>
            <person name="Vilgalys R."/>
            <person name="Dunand C."/>
            <person name="Henrissat B."/>
            <person name="Grigoriev I.V."/>
            <person name="Hibbett D."/>
            <person name="Nagy L.G."/>
            <person name="Martin F.M."/>
        </authorList>
    </citation>
    <scope>NUCLEOTIDE SEQUENCE</scope>
    <source>
        <strain evidence="2">UH-Tt-Lm1</strain>
    </source>
</reference>
<evidence type="ECO:0000313" key="2">
    <source>
        <dbReference type="EMBL" id="KAF9780812.1"/>
    </source>
</evidence>
<dbReference type="OrthoDB" id="2788229at2759"/>
<dbReference type="Gene3D" id="3.80.10.10">
    <property type="entry name" value="Ribonuclease Inhibitor"/>
    <property type="match status" value="1"/>
</dbReference>
<sequence length="427" mass="48133">MADNCPIEIFEYIFDFLHDDDIKSLKQYSLVSKSWIQLARRYLFAVVKFRTPDDIDKWKMTFPNLSRSPAYHTRTLFINCPSAITAQDASEYGWIPTFVRLSCLELDTYYMHFAIDRRRTFGDGFGISLALFRIYSPTLKTLRVSSPSLPQSQIFNLVHSLPFLEDLSLSGNDATANDEQPGEPQSTTPSPALTGTLEFSLFKGMACAARLLLSTPNGLHFHRLKLSWHEVEDIRSITNLVAACSGTLEYLEVSYNMKGSSYLVHQVGTPRSPGDPGKAIHQPVDLSTATKLKEVVLQCGTLTSGWIAATLRTIATHDQHRDLKLVSLHIPFAHHYAIERGRIVEETTKTMRWSDVDNLLVKLWELHRISSNAVAPRPHLDGMKNMAQELLPRTARRGTVHLDDALNSTLRLGPSLPSRKPDLFHGF</sequence>
<accession>A0A9P6H9Z2</accession>
<reference evidence="2" key="2">
    <citation type="submission" date="2020-11" db="EMBL/GenBank/DDBJ databases">
        <authorList>
            <consortium name="DOE Joint Genome Institute"/>
            <person name="Kuo A."/>
            <person name="Miyauchi S."/>
            <person name="Kiss E."/>
            <person name="Drula E."/>
            <person name="Kohler A."/>
            <person name="Sanchez-Garcia M."/>
            <person name="Andreopoulos B."/>
            <person name="Barry K.W."/>
            <person name="Bonito G."/>
            <person name="Buee M."/>
            <person name="Carver A."/>
            <person name="Chen C."/>
            <person name="Cichocki N."/>
            <person name="Clum A."/>
            <person name="Culley D."/>
            <person name="Crous P.W."/>
            <person name="Fauchery L."/>
            <person name="Girlanda M."/>
            <person name="Hayes R."/>
            <person name="Keri Z."/>
            <person name="Labutti K."/>
            <person name="Lipzen A."/>
            <person name="Lombard V."/>
            <person name="Magnuson J."/>
            <person name="Maillard F."/>
            <person name="Morin E."/>
            <person name="Murat C."/>
            <person name="Nolan M."/>
            <person name="Ohm R."/>
            <person name="Pangilinan J."/>
            <person name="Pereira M."/>
            <person name="Perotto S."/>
            <person name="Peter M."/>
            <person name="Riley R."/>
            <person name="Sitrit Y."/>
            <person name="Stielow B."/>
            <person name="Szollosi G."/>
            <person name="Zifcakova L."/>
            <person name="Stursova M."/>
            <person name="Spatafora J.W."/>
            <person name="Tedersoo L."/>
            <person name="Vaario L.-M."/>
            <person name="Yamada A."/>
            <person name="Yan M."/>
            <person name="Wang P."/>
            <person name="Xu J."/>
            <person name="Bruns T."/>
            <person name="Baldrian P."/>
            <person name="Vilgalys R."/>
            <person name="Henrissat B."/>
            <person name="Grigoriev I.V."/>
            <person name="Hibbett D."/>
            <person name="Nagy L.G."/>
            <person name="Martin F.M."/>
        </authorList>
    </citation>
    <scope>NUCLEOTIDE SEQUENCE</scope>
    <source>
        <strain evidence="2">UH-Tt-Lm1</strain>
    </source>
</reference>
<name>A0A9P6H9Z2_9AGAM</name>
<organism evidence="2 3">
    <name type="scientific">Thelephora terrestris</name>
    <dbReference type="NCBI Taxonomy" id="56493"/>
    <lineage>
        <taxon>Eukaryota</taxon>
        <taxon>Fungi</taxon>
        <taxon>Dikarya</taxon>
        <taxon>Basidiomycota</taxon>
        <taxon>Agaricomycotina</taxon>
        <taxon>Agaricomycetes</taxon>
        <taxon>Thelephorales</taxon>
        <taxon>Thelephoraceae</taxon>
        <taxon>Thelephora</taxon>
    </lineage>
</organism>
<gene>
    <name evidence="2" type="ORF">BJ322DRAFT_1081859</name>
</gene>
<dbReference type="EMBL" id="WIUZ02000015">
    <property type="protein sequence ID" value="KAF9780812.1"/>
    <property type="molecule type" value="Genomic_DNA"/>
</dbReference>
<evidence type="ECO:0000256" key="1">
    <source>
        <dbReference type="SAM" id="MobiDB-lite"/>
    </source>
</evidence>
<dbReference type="InterPro" id="IPR036047">
    <property type="entry name" value="F-box-like_dom_sf"/>
</dbReference>
<keyword evidence="3" id="KW-1185">Reference proteome</keyword>
<evidence type="ECO:0008006" key="4">
    <source>
        <dbReference type="Google" id="ProtNLM"/>
    </source>
</evidence>
<dbReference type="SUPFAM" id="SSF52047">
    <property type="entry name" value="RNI-like"/>
    <property type="match status" value="1"/>
</dbReference>
<feature type="region of interest" description="Disordered" evidence="1">
    <location>
        <begin position="172"/>
        <end position="192"/>
    </location>
</feature>
<comment type="caution">
    <text evidence="2">The sequence shown here is derived from an EMBL/GenBank/DDBJ whole genome shotgun (WGS) entry which is preliminary data.</text>
</comment>
<dbReference type="AlphaFoldDB" id="A0A9P6H9Z2"/>